<evidence type="ECO:0000256" key="9">
    <source>
        <dbReference type="ARBA" id="ARBA00052530"/>
    </source>
</evidence>
<accession>A0AAW1A3D2</accession>
<dbReference type="GO" id="GO:0016020">
    <property type="term" value="C:membrane"/>
    <property type="evidence" value="ECO:0007669"/>
    <property type="project" value="UniProtKB-SubCell"/>
</dbReference>
<evidence type="ECO:0000256" key="6">
    <source>
        <dbReference type="ARBA" id="ARBA00022989"/>
    </source>
</evidence>
<comment type="catalytic activity">
    <reaction evidence="9 10">
        <text>a long-chain fatty acyl-CoA + 2 NADPH + 2 H(+) = a long-chain primary fatty alcohol + 2 NADP(+) + CoA</text>
        <dbReference type="Rhea" id="RHEA:52716"/>
        <dbReference type="ChEBI" id="CHEBI:15378"/>
        <dbReference type="ChEBI" id="CHEBI:57287"/>
        <dbReference type="ChEBI" id="CHEBI:57783"/>
        <dbReference type="ChEBI" id="CHEBI:58349"/>
        <dbReference type="ChEBI" id="CHEBI:77396"/>
        <dbReference type="ChEBI" id="CHEBI:83139"/>
        <dbReference type="EC" id="1.2.1.84"/>
    </reaction>
</comment>
<sequence length="513" mass="58624">MIDEFQDTDANTGQNERASIAAFYAGRSIFVTGSTGFLGKVLIEKLLRSCPDVGEIFMLIRPKNGLSIDERLKKMLDLPLFDRLRKERPSNLKKLIPVHGDVSIDGLDLRPDDRQIIIERVSVIFHVAANVRFIEDLKKDILSNVRSTRDVCILAGAMKNLVALIHVSTAYAHVDKPIIEEITYPPLTSWRDAILMAETLDEQIVRTFTSKYLGSMPNTYTFTKRLAEQVINDYSKDLPSIIFRPSIVISTIEDPVRGWLDNFNGPVGMMVAGAKGILRVIRVQPDICNDFLPVDLAIKIMLTATWKRGLETIANDPSVYVYNGSSYQIHHISIKEMVTLGLQLNEQTPLEGVVWYPQVILTPNRTLHYVLTLFMHVLPALIIDEILKVIGRQQMLLKIQKTIYCSVTQLNHFLCNEWVIHNSNTLDVLTAQVPLVEREIFSYDYSEFNIKEYFMNCLIGAKRYLLNEDLAQIENARRQYNRMKYINRIFSACLIVMAIWTLARAGIFSYLFE</sequence>
<dbReference type="GO" id="GO:0035336">
    <property type="term" value="P:long-chain fatty-acyl-CoA metabolic process"/>
    <property type="evidence" value="ECO:0007669"/>
    <property type="project" value="TreeGrafter"/>
</dbReference>
<keyword evidence="10" id="KW-0560">Oxidoreductase</keyword>
<dbReference type="InterPro" id="IPR026055">
    <property type="entry name" value="FAR"/>
</dbReference>
<comment type="subcellular location">
    <subcellularLocation>
        <location evidence="1">Membrane</location>
        <topology evidence="1">Multi-pass membrane protein</topology>
    </subcellularLocation>
</comment>
<keyword evidence="4 10" id="KW-0812">Transmembrane</keyword>
<keyword evidence="3 10" id="KW-0444">Lipid biosynthesis</keyword>
<reference evidence="13 14" key="1">
    <citation type="submission" date="2024-05" db="EMBL/GenBank/DDBJ databases">
        <title>The nuclear and mitochondrial genome assemblies of Tetragonisca angustula (Apidae: Meliponini), a tiny yet remarkable pollinator in the Neotropics.</title>
        <authorList>
            <person name="Ferrari R."/>
            <person name="Ricardo P.C."/>
            <person name="Dias F.C."/>
            <person name="Araujo N.S."/>
            <person name="Soares D.O."/>
            <person name="Zhou Q.-S."/>
            <person name="Zhu C.-D."/>
            <person name="Coutinho L."/>
            <person name="Airas M.C."/>
            <person name="Batista T.M."/>
        </authorList>
    </citation>
    <scope>NUCLEOTIDE SEQUENCE [LARGE SCALE GENOMIC DNA]</scope>
    <source>
        <strain evidence="13">ASF017062</strain>
        <tissue evidence="13">Abdomen</tissue>
    </source>
</reference>
<dbReference type="Pfam" id="PF07993">
    <property type="entry name" value="NAD_binding_4"/>
    <property type="match status" value="1"/>
</dbReference>
<evidence type="ECO:0000256" key="7">
    <source>
        <dbReference type="ARBA" id="ARBA00023098"/>
    </source>
</evidence>
<dbReference type="CDD" id="cd05236">
    <property type="entry name" value="FAR-N_SDR_e"/>
    <property type="match status" value="1"/>
</dbReference>
<evidence type="ECO:0000256" key="3">
    <source>
        <dbReference type="ARBA" id="ARBA00022516"/>
    </source>
</evidence>
<dbReference type="GO" id="GO:0005777">
    <property type="term" value="C:peroxisome"/>
    <property type="evidence" value="ECO:0007669"/>
    <property type="project" value="TreeGrafter"/>
</dbReference>
<evidence type="ECO:0000256" key="5">
    <source>
        <dbReference type="ARBA" id="ARBA00022857"/>
    </source>
</evidence>
<dbReference type="EMBL" id="JAWNGG020000063">
    <property type="protein sequence ID" value="KAK9304425.1"/>
    <property type="molecule type" value="Genomic_DNA"/>
</dbReference>
<evidence type="ECO:0000256" key="4">
    <source>
        <dbReference type="ARBA" id="ARBA00022692"/>
    </source>
</evidence>
<comment type="function">
    <text evidence="10">Catalyzes the reduction of fatty acyl-CoA to fatty alcohols.</text>
</comment>
<dbReference type="PANTHER" id="PTHR11011:SF24">
    <property type="entry name" value="FATTY ACYL-COA REDUCTASE"/>
    <property type="match status" value="1"/>
</dbReference>
<dbReference type="CDD" id="cd09071">
    <property type="entry name" value="FAR_C"/>
    <property type="match status" value="1"/>
</dbReference>
<dbReference type="Proteomes" id="UP001432146">
    <property type="component" value="Unassembled WGS sequence"/>
</dbReference>
<dbReference type="SUPFAM" id="SSF51735">
    <property type="entry name" value="NAD(P)-binding Rossmann-fold domains"/>
    <property type="match status" value="1"/>
</dbReference>
<evidence type="ECO:0000259" key="11">
    <source>
        <dbReference type="Pfam" id="PF03015"/>
    </source>
</evidence>
<evidence type="ECO:0000313" key="14">
    <source>
        <dbReference type="Proteomes" id="UP001432146"/>
    </source>
</evidence>
<dbReference type="AlphaFoldDB" id="A0AAW1A3D2"/>
<name>A0AAW1A3D2_9HYME</name>
<feature type="domain" description="Thioester reductase (TE)" evidence="12">
    <location>
        <begin position="31"/>
        <end position="301"/>
    </location>
</feature>
<keyword evidence="7 10" id="KW-0443">Lipid metabolism</keyword>
<evidence type="ECO:0000313" key="13">
    <source>
        <dbReference type="EMBL" id="KAK9304425.1"/>
    </source>
</evidence>
<dbReference type="PANTHER" id="PTHR11011">
    <property type="entry name" value="MALE STERILITY PROTEIN 2-RELATED"/>
    <property type="match status" value="1"/>
</dbReference>
<evidence type="ECO:0000256" key="2">
    <source>
        <dbReference type="ARBA" id="ARBA00005928"/>
    </source>
</evidence>
<feature type="transmembrane region" description="Helical" evidence="10">
    <location>
        <begin position="489"/>
        <end position="512"/>
    </location>
</feature>
<dbReference type="InterPro" id="IPR013120">
    <property type="entry name" value="FAR_NAD-bd"/>
</dbReference>
<keyword evidence="8 10" id="KW-0472">Membrane</keyword>
<feature type="transmembrane region" description="Helical" evidence="10">
    <location>
        <begin position="367"/>
        <end position="387"/>
    </location>
</feature>
<feature type="domain" description="Fatty acyl-CoA reductase C-terminal" evidence="11">
    <location>
        <begin position="375"/>
        <end position="468"/>
    </location>
</feature>
<dbReference type="InterPro" id="IPR033640">
    <property type="entry name" value="FAR_C"/>
</dbReference>
<dbReference type="Gene3D" id="3.40.50.720">
    <property type="entry name" value="NAD(P)-binding Rossmann-like Domain"/>
    <property type="match status" value="1"/>
</dbReference>
<dbReference type="FunFam" id="3.40.50.720:FF:000143">
    <property type="entry name" value="Fatty acyl-CoA reductase"/>
    <property type="match status" value="1"/>
</dbReference>
<keyword evidence="5 10" id="KW-0521">NADP</keyword>
<evidence type="ECO:0000256" key="10">
    <source>
        <dbReference type="RuleBase" id="RU363097"/>
    </source>
</evidence>
<gene>
    <name evidence="13" type="ORF">QLX08_004203</name>
</gene>
<dbReference type="GO" id="GO:0102965">
    <property type="term" value="F:alcohol-forming long-chain fatty acyl-CoA reductase activity"/>
    <property type="evidence" value="ECO:0007669"/>
    <property type="project" value="UniProtKB-EC"/>
</dbReference>
<keyword evidence="6 10" id="KW-1133">Transmembrane helix</keyword>
<dbReference type="InterPro" id="IPR036291">
    <property type="entry name" value="NAD(P)-bd_dom_sf"/>
</dbReference>
<protein>
    <recommendedName>
        <fullName evidence="10">Fatty acyl-CoA reductase</fullName>
        <ecNumber evidence="10">1.2.1.84</ecNumber>
    </recommendedName>
</protein>
<dbReference type="Pfam" id="PF03015">
    <property type="entry name" value="Sterile"/>
    <property type="match status" value="1"/>
</dbReference>
<evidence type="ECO:0000256" key="8">
    <source>
        <dbReference type="ARBA" id="ARBA00023136"/>
    </source>
</evidence>
<evidence type="ECO:0000256" key="1">
    <source>
        <dbReference type="ARBA" id="ARBA00004141"/>
    </source>
</evidence>
<dbReference type="GO" id="GO:0080019">
    <property type="term" value="F:alcohol-forming very long-chain fatty acyl-CoA reductase activity"/>
    <property type="evidence" value="ECO:0007669"/>
    <property type="project" value="InterPro"/>
</dbReference>
<proteinExistence type="inferred from homology"/>
<evidence type="ECO:0000259" key="12">
    <source>
        <dbReference type="Pfam" id="PF07993"/>
    </source>
</evidence>
<comment type="similarity">
    <text evidence="2 10">Belongs to the fatty acyl-CoA reductase family.</text>
</comment>
<organism evidence="13 14">
    <name type="scientific">Tetragonisca angustula</name>
    <dbReference type="NCBI Taxonomy" id="166442"/>
    <lineage>
        <taxon>Eukaryota</taxon>
        <taxon>Metazoa</taxon>
        <taxon>Ecdysozoa</taxon>
        <taxon>Arthropoda</taxon>
        <taxon>Hexapoda</taxon>
        <taxon>Insecta</taxon>
        <taxon>Pterygota</taxon>
        <taxon>Neoptera</taxon>
        <taxon>Endopterygota</taxon>
        <taxon>Hymenoptera</taxon>
        <taxon>Apocrita</taxon>
        <taxon>Aculeata</taxon>
        <taxon>Apoidea</taxon>
        <taxon>Anthophila</taxon>
        <taxon>Apidae</taxon>
        <taxon>Tetragonisca</taxon>
    </lineage>
</organism>
<dbReference type="EC" id="1.2.1.84" evidence="10"/>
<comment type="caution">
    <text evidence="13">The sequence shown here is derived from an EMBL/GenBank/DDBJ whole genome shotgun (WGS) entry which is preliminary data.</text>
</comment>
<keyword evidence="14" id="KW-1185">Reference proteome</keyword>